<protein>
    <recommendedName>
        <fullName evidence="4">Transmembrane protein 242</fullName>
    </recommendedName>
</protein>
<feature type="region of interest" description="Disordered" evidence="1">
    <location>
        <begin position="179"/>
        <end position="202"/>
    </location>
</feature>
<evidence type="ECO:0000313" key="3">
    <source>
        <dbReference type="EMBL" id="CAD9243547.1"/>
    </source>
</evidence>
<name>A0A7S1TQU5_9STRA</name>
<dbReference type="AlphaFoldDB" id="A0A7S1TQU5"/>
<dbReference type="EMBL" id="HBGJ01002967">
    <property type="protein sequence ID" value="CAD9243547.1"/>
    <property type="molecule type" value="Transcribed_RNA"/>
</dbReference>
<accession>A0A7S1TQU5</accession>
<gene>
    <name evidence="3" type="ORF">PPAR1163_LOCUS1892</name>
</gene>
<keyword evidence="2" id="KW-0472">Membrane</keyword>
<reference evidence="3" key="1">
    <citation type="submission" date="2021-01" db="EMBL/GenBank/DDBJ databases">
        <authorList>
            <person name="Corre E."/>
            <person name="Pelletier E."/>
            <person name="Niang G."/>
            <person name="Scheremetjew M."/>
            <person name="Finn R."/>
            <person name="Kale V."/>
            <person name="Holt S."/>
            <person name="Cochrane G."/>
            <person name="Meng A."/>
            <person name="Brown T."/>
            <person name="Cohen L."/>
        </authorList>
    </citation>
    <scope>NUCLEOTIDE SEQUENCE</scope>
    <source>
        <strain evidence="3">CCMP2877</strain>
    </source>
</reference>
<organism evidence="3">
    <name type="scientific">Phaeomonas parva</name>
    <dbReference type="NCBI Taxonomy" id="124430"/>
    <lineage>
        <taxon>Eukaryota</taxon>
        <taxon>Sar</taxon>
        <taxon>Stramenopiles</taxon>
        <taxon>Ochrophyta</taxon>
        <taxon>Pinguiophyceae</taxon>
        <taxon>Pinguiochrysidales</taxon>
        <taxon>Pinguiochrysidaceae</taxon>
        <taxon>Phaeomonas</taxon>
    </lineage>
</organism>
<keyword evidence="2" id="KW-1133">Transmembrane helix</keyword>
<feature type="compositionally biased region" description="Basic and acidic residues" evidence="1">
    <location>
        <begin position="187"/>
        <end position="202"/>
    </location>
</feature>
<sequence length="202" mass="22117">MAPPPPPAKRAAEPEEVAPTSWYWGLGLAYTSVFSLGIFAGFRYQLATEERMRKQGKGVKMIRAKPFDMKKTKAVPIINPYMHAAKALAAGTALCLGVSSVLVLGAGWAMGVSSMEEFADVMKVWVPAQHRRIEAATEAIFGVRPNAEAAAERELMGTMTRGEQEDYLWRKIEAGFQEQEAQEAQEGDAKAKATDDKANVLR</sequence>
<evidence type="ECO:0000256" key="1">
    <source>
        <dbReference type="SAM" id="MobiDB-lite"/>
    </source>
</evidence>
<feature type="transmembrane region" description="Helical" evidence="2">
    <location>
        <begin position="22"/>
        <end position="44"/>
    </location>
</feature>
<keyword evidence="2" id="KW-0812">Transmembrane</keyword>
<evidence type="ECO:0008006" key="4">
    <source>
        <dbReference type="Google" id="ProtNLM"/>
    </source>
</evidence>
<feature type="transmembrane region" description="Helical" evidence="2">
    <location>
        <begin position="87"/>
        <end position="110"/>
    </location>
</feature>
<proteinExistence type="predicted"/>
<evidence type="ECO:0000256" key="2">
    <source>
        <dbReference type="SAM" id="Phobius"/>
    </source>
</evidence>